<organism evidence="3">
    <name type="scientific">marine sediment metagenome</name>
    <dbReference type="NCBI Taxonomy" id="412755"/>
    <lineage>
        <taxon>unclassified sequences</taxon>
        <taxon>metagenomes</taxon>
        <taxon>ecological metagenomes</taxon>
    </lineage>
</organism>
<sequence length="113" mass="12854">MEKYKKTYITWFLILVVPPILIRLATYSGKMALSVDLAALGTIITKIAIISITIWYGLKVGMKNIWAWVLGFSTLLPIMPWISLIILLSRKTEETKNSNKSQNIKQIKTNIKS</sequence>
<keyword evidence="2" id="KW-0472">Membrane</keyword>
<reference evidence="3" key="1">
    <citation type="journal article" date="2014" name="Front. Microbiol.">
        <title>High frequency of phylogenetically diverse reductive dehalogenase-homologous genes in deep subseafloor sedimentary metagenomes.</title>
        <authorList>
            <person name="Kawai M."/>
            <person name="Futagami T."/>
            <person name="Toyoda A."/>
            <person name="Takaki Y."/>
            <person name="Nishi S."/>
            <person name="Hori S."/>
            <person name="Arai W."/>
            <person name="Tsubouchi T."/>
            <person name="Morono Y."/>
            <person name="Uchiyama I."/>
            <person name="Ito T."/>
            <person name="Fujiyama A."/>
            <person name="Inagaki F."/>
            <person name="Takami H."/>
        </authorList>
    </citation>
    <scope>NUCLEOTIDE SEQUENCE</scope>
    <source>
        <strain evidence="3">Expedition CK06-06</strain>
    </source>
</reference>
<evidence type="ECO:0000256" key="1">
    <source>
        <dbReference type="SAM" id="MobiDB-lite"/>
    </source>
</evidence>
<gene>
    <name evidence="3" type="ORF">S01H4_03771</name>
</gene>
<feature type="transmembrane region" description="Helical" evidence="2">
    <location>
        <begin position="37"/>
        <end position="58"/>
    </location>
</feature>
<comment type="caution">
    <text evidence="3">The sequence shown here is derived from an EMBL/GenBank/DDBJ whole genome shotgun (WGS) entry which is preliminary data.</text>
</comment>
<dbReference type="EMBL" id="BART01000953">
    <property type="protein sequence ID" value="GAG59413.1"/>
    <property type="molecule type" value="Genomic_DNA"/>
</dbReference>
<keyword evidence="2" id="KW-0812">Transmembrane</keyword>
<feature type="region of interest" description="Disordered" evidence="1">
    <location>
        <begin position="93"/>
        <end position="113"/>
    </location>
</feature>
<accession>X0ZGF5</accession>
<keyword evidence="2" id="KW-1133">Transmembrane helix</keyword>
<protein>
    <submittedName>
        <fullName evidence="3">Uncharacterized protein</fullName>
    </submittedName>
</protein>
<name>X0ZGF5_9ZZZZ</name>
<feature type="transmembrane region" description="Helical" evidence="2">
    <location>
        <begin position="65"/>
        <end position="88"/>
    </location>
</feature>
<evidence type="ECO:0000256" key="2">
    <source>
        <dbReference type="SAM" id="Phobius"/>
    </source>
</evidence>
<evidence type="ECO:0000313" key="3">
    <source>
        <dbReference type="EMBL" id="GAG59413.1"/>
    </source>
</evidence>
<dbReference type="AlphaFoldDB" id="X0ZGF5"/>
<proteinExistence type="predicted"/>
<feature type="transmembrane region" description="Helical" evidence="2">
    <location>
        <begin position="7"/>
        <end position="25"/>
    </location>
</feature>
<feature type="compositionally biased region" description="Polar residues" evidence="1">
    <location>
        <begin position="98"/>
        <end position="113"/>
    </location>
</feature>